<reference evidence="1" key="1">
    <citation type="journal article" date="2014" name="Int. J. Syst. Evol. Microbiol.">
        <title>Complete genome sequence of Corynebacterium casei LMG S-19264T (=DSM 44701T), isolated from a smear-ripened cheese.</title>
        <authorList>
            <consortium name="US DOE Joint Genome Institute (JGI-PGF)"/>
            <person name="Walter F."/>
            <person name="Albersmeier A."/>
            <person name="Kalinowski J."/>
            <person name="Ruckert C."/>
        </authorList>
    </citation>
    <scope>NUCLEOTIDE SEQUENCE</scope>
    <source>
        <strain evidence="1">CGMCC 4.7403</strain>
    </source>
</reference>
<name>A0A919DR43_9ACTN</name>
<comment type="caution">
    <text evidence="1">The sequence shown here is derived from an EMBL/GenBank/DDBJ whole genome shotgun (WGS) entry which is preliminary data.</text>
</comment>
<dbReference type="Proteomes" id="UP000603227">
    <property type="component" value="Unassembled WGS sequence"/>
</dbReference>
<organism evidence="1 2">
    <name type="scientific">Streptomyces capitiformicae</name>
    <dbReference type="NCBI Taxonomy" id="2014920"/>
    <lineage>
        <taxon>Bacteria</taxon>
        <taxon>Bacillati</taxon>
        <taxon>Actinomycetota</taxon>
        <taxon>Actinomycetes</taxon>
        <taxon>Kitasatosporales</taxon>
        <taxon>Streptomycetaceae</taxon>
        <taxon>Streptomyces</taxon>
    </lineage>
</organism>
<dbReference type="AlphaFoldDB" id="A0A919DR43"/>
<evidence type="ECO:0000313" key="1">
    <source>
        <dbReference type="EMBL" id="GHE67772.1"/>
    </source>
</evidence>
<protein>
    <submittedName>
        <fullName evidence="1">Uncharacterized protein</fullName>
    </submittedName>
</protein>
<evidence type="ECO:0000313" key="2">
    <source>
        <dbReference type="Proteomes" id="UP000603227"/>
    </source>
</evidence>
<dbReference type="EMBL" id="BNAT01000068">
    <property type="protein sequence ID" value="GHE67772.1"/>
    <property type="molecule type" value="Genomic_DNA"/>
</dbReference>
<keyword evidence="2" id="KW-1185">Reference proteome</keyword>
<accession>A0A919DR43</accession>
<gene>
    <name evidence="1" type="ORF">GCM10017771_91490</name>
</gene>
<sequence>MFLPKSVLKTPLMDMDFFSAAALGLGEFLVGYLDLAAPFVEELCKGLFANHWCLLVRWR</sequence>
<reference evidence="1" key="2">
    <citation type="submission" date="2020-09" db="EMBL/GenBank/DDBJ databases">
        <authorList>
            <person name="Sun Q."/>
            <person name="Zhou Y."/>
        </authorList>
    </citation>
    <scope>NUCLEOTIDE SEQUENCE</scope>
    <source>
        <strain evidence="1">CGMCC 4.7403</strain>
    </source>
</reference>
<proteinExistence type="predicted"/>